<accession>A0A8R7R9Z9</accession>
<evidence type="ECO:0000313" key="1">
    <source>
        <dbReference type="EnsemblPlants" id="TuG1812S0000400900.01.T01"/>
    </source>
</evidence>
<name>A0A8R7R9Z9_TRIUA</name>
<sequence>MGSVTYDPEEMNNLKVAETIISREYPNGMDATQVDQFKTSFVCFILGYFLIACSSANHGAKDFWGSLLTPNEIPSYNFCSAAIDEIMNAARKAQYEFKTKKSIKYVSSRPLLLQVKSFRNRKQNVRNEAATKYNFATVTMNKPPFIPYQGTSKPATVQTTSHAKRPLNIFLDSYVQGTTPKKVHNSNIWIVHKF</sequence>
<organism evidence="1 2">
    <name type="scientific">Triticum urartu</name>
    <name type="common">Red wild einkorn</name>
    <name type="synonym">Crithodium urartu</name>
    <dbReference type="NCBI Taxonomy" id="4572"/>
    <lineage>
        <taxon>Eukaryota</taxon>
        <taxon>Viridiplantae</taxon>
        <taxon>Streptophyta</taxon>
        <taxon>Embryophyta</taxon>
        <taxon>Tracheophyta</taxon>
        <taxon>Spermatophyta</taxon>
        <taxon>Magnoliopsida</taxon>
        <taxon>Liliopsida</taxon>
        <taxon>Poales</taxon>
        <taxon>Poaceae</taxon>
        <taxon>BOP clade</taxon>
        <taxon>Pooideae</taxon>
        <taxon>Triticodae</taxon>
        <taxon>Triticeae</taxon>
        <taxon>Triticinae</taxon>
        <taxon>Triticum</taxon>
    </lineage>
</organism>
<dbReference type="Proteomes" id="UP000015106">
    <property type="component" value="Unassembled WGS sequence"/>
</dbReference>
<keyword evidence="2" id="KW-1185">Reference proteome</keyword>
<protein>
    <submittedName>
        <fullName evidence="1">Uncharacterized protein</fullName>
    </submittedName>
</protein>
<dbReference type="Gramene" id="TuG1812S0000400900.01.T01">
    <property type="protein sequence ID" value="TuG1812S0000400900.01.T01"/>
    <property type="gene ID" value="TuG1812S0000400900.01"/>
</dbReference>
<proteinExistence type="predicted"/>
<evidence type="ECO:0000313" key="2">
    <source>
        <dbReference type="Proteomes" id="UP000015106"/>
    </source>
</evidence>
<reference evidence="1" key="2">
    <citation type="submission" date="2022-06" db="UniProtKB">
        <authorList>
            <consortium name="EnsemblPlants"/>
        </authorList>
    </citation>
    <scope>IDENTIFICATION</scope>
</reference>
<dbReference type="EnsemblPlants" id="TuG1812S0000400900.01.T01">
    <property type="protein sequence ID" value="TuG1812S0000400900.01.T01"/>
    <property type="gene ID" value="TuG1812S0000400900.01"/>
</dbReference>
<dbReference type="AlphaFoldDB" id="A0A8R7R9Z9"/>
<reference evidence="2" key="1">
    <citation type="journal article" date="2013" name="Nature">
        <title>Draft genome of the wheat A-genome progenitor Triticum urartu.</title>
        <authorList>
            <person name="Ling H.Q."/>
            <person name="Zhao S."/>
            <person name="Liu D."/>
            <person name="Wang J."/>
            <person name="Sun H."/>
            <person name="Zhang C."/>
            <person name="Fan H."/>
            <person name="Li D."/>
            <person name="Dong L."/>
            <person name="Tao Y."/>
            <person name="Gao C."/>
            <person name="Wu H."/>
            <person name="Li Y."/>
            <person name="Cui Y."/>
            <person name="Guo X."/>
            <person name="Zheng S."/>
            <person name="Wang B."/>
            <person name="Yu K."/>
            <person name="Liang Q."/>
            <person name="Yang W."/>
            <person name="Lou X."/>
            <person name="Chen J."/>
            <person name="Feng M."/>
            <person name="Jian J."/>
            <person name="Zhang X."/>
            <person name="Luo G."/>
            <person name="Jiang Y."/>
            <person name="Liu J."/>
            <person name="Wang Z."/>
            <person name="Sha Y."/>
            <person name="Zhang B."/>
            <person name="Wu H."/>
            <person name="Tang D."/>
            <person name="Shen Q."/>
            <person name="Xue P."/>
            <person name="Zou S."/>
            <person name="Wang X."/>
            <person name="Liu X."/>
            <person name="Wang F."/>
            <person name="Yang Y."/>
            <person name="An X."/>
            <person name="Dong Z."/>
            <person name="Zhang K."/>
            <person name="Zhang X."/>
            <person name="Luo M.C."/>
            <person name="Dvorak J."/>
            <person name="Tong Y."/>
            <person name="Wang J."/>
            <person name="Yang H."/>
            <person name="Li Z."/>
            <person name="Wang D."/>
            <person name="Zhang A."/>
            <person name="Wang J."/>
        </authorList>
    </citation>
    <scope>NUCLEOTIDE SEQUENCE</scope>
    <source>
        <strain evidence="2">cv. G1812</strain>
    </source>
</reference>